<gene>
    <name evidence="10" type="ORF">H9701_09905</name>
</gene>
<comment type="catalytic activity">
    <reaction evidence="1">
        <text>ATP + protein L-histidine = ADP + protein N-phospho-L-histidine.</text>
        <dbReference type="EC" id="2.7.13.3"/>
    </reaction>
</comment>
<keyword evidence="5" id="KW-0547">Nucleotide-binding</keyword>
<dbReference type="PANTHER" id="PTHR42878">
    <property type="entry name" value="TWO-COMPONENT HISTIDINE KINASE"/>
    <property type="match status" value="1"/>
</dbReference>
<evidence type="ECO:0000313" key="11">
    <source>
        <dbReference type="Proteomes" id="UP000823882"/>
    </source>
</evidence>
<dbReference type="InterPro" id="IPR004358">
    <property type="entry name" value="Sig_transdc_His_kin-like_C"/>
</dbReference>
<dbReference type="Gene3D" id="3.30.565.10">
    <property type="entry name" value="Histidine kinase-like ATPase, C-terminal domain"/>
    <property type="match status" value="1"/>
</dbReference>
<dbReference type="GO" id="GO:0005524">
    <property type="term" value="F:ATP binding"/>
    <property type="evidence" value="ECO:0007669"/>
    <property type="project" value="UniProtKB-KW"/>
</dbReference>
<dbReference type="AlphaFoldDB" id="A0A9D2P219"/>
<dbReference type="GO" id="GO:0000156">
    <property type="term" value="F:phosphorelay response regulator activity"/>
    <property type="evidence" value="ECO:0007669"/>
    <property type="project" value="TreeGrafter"/>
</dbReference>
<dbReference type="InterPro" id="IPR050351">
    <property type="entry name" value="BphY/WalK/GraS-like"/>
</dbReference>
<keyword evidence="8" id="KW-0902">Two-component regulatory system</keyword>
<evidence type="ECO:0000256" key="4">
    <source>
        <dbReference type="ARBA" id="ARBA00022679"/>
    </source>
</evidence>
<dbReference type="PRINTS" id="PR00344">
    <property type="entry name" value="BCTRLSENSOR"/>
</dbReference>
<dbReference type="SMART" id="SM00387">
    <property type="entry name" value="HATPase_c"/>
    <property type="match status" value="1"/>
</dbReference>
<evidence type="ECO:0000256" key="2">
    <source>
        <dbReference type="ARBA" id="ARBA00004370"/>
    </source>
</evidence>
<accession>A0A9D2P219</accession>
<dbReference type="InterPro" id="IPR036890">
    <property type="entry name" value="HATPase_C_sf"/>
</dbReference>
<proteinExistence type="predicted"/>
<evidence type="ECO:0000256" key="3">
    <source>
        <dbReference type="ARBA" id="ARBA00012438"/>
    </source>
</evidence>
<evidence type="ECO:0000259" key="9">
    <source>
        <dbReference type="PROSITE" id="PS50109"/>
    </source>
</evidence>
<evidence type="ECO:0000256" key="1">
    <source>
        <dbReference type="ARBA" id="ARBA00000085"/>
    </source>
</evidence>
<reference evidence="10" key="1">
    <citation type="journal article" date="2021" name="PeerJ">
        <title>Extensive microbial diversity within the chicken gut microbiome revealed by metagenomics and culture.</title>
        <authorList>
            <person name="Gilroy R."/>
            <person name="Ravi A."/>
            <person name="Getino M."/>
            <person name="Pursley I."/>
            <person name="Horton D.L."/>
            <person name="Alikhan N.F."/>
            <person name="Baker D."/>
            <person name="Gharbi K."/>
            <person name="Hall N."/>
            <person name="Watson M."/>
            <person name="Adriaenssens E.M."/>
            <person name="Foster-Nyarko E."/>
            <person name="Jarju S."/>
            <person name="Secka A."/>
            <person name="Antonio M."/>
            <person name="Oren A."/>
            <person name="Chaudhuri R.R."/>
            <person name="La Ragione R."/>
            <person name="Hildebrand F."/>
            <person name="Pallen M.J."/>
        </authorList>
    </citation>
    <scope>NUCLEOTIDE SEQUENCE</scope>
    <source>
        <strain evidence="10">CHK186-1790</strain>
    </source>
</reference>
<name>A0A9D2P219_9FIRM</name>
<keyword evidence="4" id="KW-0808">Transferase</keyword>
<feature type="domain" description="Histidine kinase" evidence="9">
    <location>
        <begin position="100"/>
        <end position="313"/>
    </location>
</feature>
<evidence type="ECO:0000256" key="7">
    <source>
        <dbReference type="ARBA" id="ARBA00022840"/>
    </source>
</evidence>
<dbReference type="EMBL" id="DWWJ01000187">
    <property type="protein sequence ID" value="HJC41846.1"/>
    <property type="molecule type" value="Genomic_DNA"/>
</dbReference>
<dbReference type="PROSITE" id="PS50109">
    <property type="entry name" value="HIS_KIN"/>
    <property type="match status" value="1"/>
</dbReference>
<evidence type="ECO:0000256" key="8">
    <source>
        <dbReference type="ARBA" id="ARBA00023012"/>
    </source>
</evidence>
<evidence type="ECO:0000256" key="5">
    <source>
        <dbReference type="ARBA" id="ARBA00022741"/>
    </source>
</evidence>
<keyword evidence="7" id="KW-0067">ATP-binding</keyword>
<dbReference type="PANTHER" id="PTHR42878:SF7">
    <property type="entry name" value="SENSOR HISTIDINE KINASE GLRK"/>
    <property type="match status" value="1"/>
</dbReference>
<sequence length="353" mass="37600">MTTRFLPGALFDGFPEPVLLLAGGQVAYENPAAAALFPGARAGDPVPEELERLLAGAVPPAVVSGELGGRSWTVALQDPGEGVLAVLRPLESVSGSGLERLTVQLRRETAGLAAALQRLDPAEGPADGERLRRYLAAANQGLYRLLRLADHLEFLELTDRQLYQPGPLDLAGFCRELGAQVESVCRSAGLGFTYESEVESLLTTGDERLLRRLLLSLISNAMKAAGKGGRLGLRLTRTRGRALLTVWDSGGGLQESDLSRLFGGGPKSLDPREGLGLGLDAVRRAARLHGGVVMVEGRPEEGLRCVVSLPIRAPEGESTLRTPRADYSGGFSPVLVELSDVLPLELFLPEELM</sequence>
<organism evidence="10 11">
    <name type="scientific">Candidatus Intestinimonas pullistercoris</name>
    <dbReference type="NCBI Taxonomy" id="2838623"/>
    <lineage>
        <taxon>Bacteria</taxon>
        <taxon>Bacillati</taxon>
        <taxon>Bacillota</taxon>
        <taxon>Clostridia</taxon>
        <taxon>Eubacteriales</taxon>
        <taxon>Intestinimonas</taxon>
    </lineage>
</organism>
<dbReference type="Pfam" id="PF02518">
    <property type="entry name" value="HATPase_c"/>
    <property type="match status" value="1"/>
</dbReference>
<dbReference type="GO" id="GO:0030295">
    <property type="term" value="F:protein kinase activator activity"/>
    <property type="evidence" value="ECO:0007669"/>
    <property type="project" value="TreeGrafter"/>
</dbReference>
<dbReference type="InterPro" id="IPR005467">
    <property type="entry name" value="His_kinase_dom"/>
</dbReference>
<evidence type="ECO:0000256" key="6">
    <source>
        <dbReference type="ARBA" id="ARBA00022777"/>
    </source>
</evidence>
<dbReference type="InterPro" id="IPR003594">
    <property type="entry name" value="HATPase_dom"/>
</dbReference>
<dbReference type="Proteomes" id="UP000823882">
    <property type="component" value="Unassembled WGS sequence"/>
</dbReference>
<dbReference type="EC" id="2.7.13.3" evidence="3"/>
<protein>
    <recommendedName>
        <fullName evidence="3">histidine kinase</fullName>
        <ecNumber evidence="3">2.7.13.3</ecNumber>
    </recommendedName>
</protein>
<dbReference type="GO" id="GO:0004673">
    <property type="term" value="F:protein histidine kinase activity"/>
    <property type="evidence" value="ECO:0007669"/>
    <property type="project" value="UniProtKB-EC"/>
</dbReference>
<dbReference type="CDD" id="cd00075">
    <property type="entry name" value="HATPase"/>
    <property type="match status" value="1"/>
</dbReference>
<dbReference type="GO" id="GO:0007234">
    <property type="term" value="P:osmosensory signaling via phosphorelay pathway"/>
    <property type="evidence" value="ECO:0007669"/>
    <property type="project" value="TreeGrafter"/>
</dbReference>
<reference evidence="10" key="2">
    <citation type="submission" date="2021-04" db="EMBL/GenBank/DDBJ databases">
        <authorList>
            <person name="Gilroy R."/>
        </authorList>
    </citation>
    <scope>NUCLEOTIDE SEQUENCE</scope>
    <source>
        <strain evidence="10">CHK186-1790</strain>
    </source>
</reference>
<comment type="subcellular location">
    <subcellularLocation>
        <location evidence="2">Membrane</location>
    </subcellularLocation>
</comment>
<dbReference type="SUPFAM" id="SSF55874">
    <property type="entry name" value="ATPase domain of HSP90 chaperone/DNA topoisomerase II/histidine kinase"/>
    <property type="match status" value="1"/>
</dbReference>
<keyword evidence="6 10" id="KW-0418">Kinase</keyword>
<evidence type="ECO:0000313" key="10">
    <source>
        <dbReference type="EMBL" id="HJC41846.1"/>
    </source>
</evidence>
<comment type="caution">
    <text evidence="10">The sequence shown here is derived from an EMBL/GenBank/DDBJ whole genome shotgun (WGS) entry which is preliminary data.</text>
</comment>